<name>A0A1B1AP16_9ACTN</name>
<evidence type="ECO:0000313" key="3">
    <source>
        <dbReference type="Proteomes" id="UP000092659"/>
    </source>
</evidence>
<dbReference type="PANTHER" id="PTHR38436:SF1">
    <property type="entry name" value="ESTER CYCLASE"/>
    <property type="match status" value="1"/>
</dbReference>
<keyword evidence="4" id="KW-1185">Reference proteome</keyword>
<dbReference type="InterPro" id="IPR009959">
    <property type="entry name" value="Cyclase_SnoaL-like"/>
</dbReference>
<reference evidence="2 4" key="2">
    <citation type="submission" date="2021-03" db="EMBL/GenBank/DDBJ databases">
        <title>Genomic Encyclopedia of Type Strains, Phase IV (KMG-IV): sequencing the most valuable type-strain genomes for metagenomic binning, comparative biology and taxonomic classification.</title>
        <authorList>
            <person name="Goeker M."/>
        </authorList>
    </citation>
    <scope>NUCLEOTIDE SEQUENCE [LARGE SCALE GENOMIC DNA]</scope>
    <source>
        <strain evidence="2 4">DSM 40499</strain>
    </source>
</reference>
<dbReference type="AlphaFoldDB" id="A0A1B1AP16"/>
<evidence type="ECO:0000313" key="4">
    <source>
        <dbReference type="Proteomes" id="UP001519309"/>
    </source>
</evidence>
<gene>
    <name evidence="1" type="ORF">AVL59_00710</name>
    <name evidence="2" type="ORF">J2Z21_003728</name>
</gene>
<organism evidence="1 3">
    <name type="scientific">Streptomyces griseochromogenes</name>
    <dbReference type="NCBI Taxonomy" id="68214"/>
    <lineage>
        <taxon>Bacteria</taxon>
        <taxon>Bacillati</taxon>
        <taxon>Actinomycetota</taxon>
        <taxon>Actinomycetes</taxon>
        <taxon>Kitasatosporales</taxon>
        <taxon>Streptomycetaceae</taxon>
        <taxon>Streptomyces</taxon>
    </lineage>
</organism>
<dbReference type="RefSeq" id="WP_067299272.1">
    <property type="nucleotide sequence ID" value="NZ_CP016279.1"/>
</dbReference>
<dbReference type="Proteomes" id="UP001519309">
    <property type="component" value="Unassembled WGS sequence"/>
</dbReference>
<dbReference type="InterPro" id="IPR032710">
    <property type="entry name" value="NTF2-like_dom_sf"/>
</dbReference>
<dbReference type="EMBL" id="CP016279">
    <property type="protein sequence ID" value="ANP48286.1"/>
    <property type="molecule type" value="Genomic_DNA"/>
</dbReference>
<accession>A0A1B1AP16</accession>
<dbReference type="EMBL" id="JAGGLP010000007">
    <property type="protein sequence ID" value="MBP2050778.1"/>
    <property type="molecule type" value="Genomic_DNA"/>
</dbReference>
<dbReference type="KEGG" id="sgs:AVL59_00710"/>
<evidence type="ECO:0000313" key="1">
    <source>
        <dbReference type="EMBL" id="ANP48286.1"/>
    </source>
</evidence>
<dbReference type="Gene3D" id="3.10.450.50">
    <property type="match status" value="1"/>
</dbReference>
<proteinExistence type="predicted"/>
<dbReference type="STRING" id="68214.AVL59_00710"/>
<dbReference type="Pfam" id="PF07366">
    <property type="entry name" value="SnoaL"/>
    <property type="match status" value="1"/>
</dbReference>
<evidence type="ECO:0000313" key="2">
    <source>
        <dbReference type="EMBL" id="MBP2050778.1"/>
    </source>
</evidence>
<protein>
    <submittedName>
        <fullName evidence="2">Ester cyclase</fullName>
    </submittedName>
</protein>
<dbReference type="PANTHER" id="PTHR38436">
    <property type="entry name" value="POLYKETIDE CYCLASE SNOAL-LIKE DOMAIN"/>
    <property type="match status" value="1"/>
</dbReference>
<reference evidence="1 3" key="1">
    <citation type="submission" date="2016-06" db="EMBL/GenBank/DDBJ databases">
        <title>Complete genome sequence of Streptomyces griseochromogenes ATCC 14511, the Blasticidin S producer.</title>
        <authorList>
            <person name="Wu L."/>
        </authorList>
    </citation>
    <scope>NUCLEOTIDE SEQUENCE [LARGE SCALE GENOMIC DNA]</scope>
    <source>
        <strain evidence="1 3">ATCC 14511</strain>
    </source>
</reference>
<dbReference type="Proteomes" id="UP000092659">
    <property type="component" value="Chromosome"/>
</dbReference>
<dbReference type="SUPFAM" id="SSF54427">
    <property type="entry name" value="NTF2-like"/>
    <property type="match status" value="1"/>
</dbReference>
<dbReference type="GO" id="GO:0030638">
    <property type="term" value="P:polyketide metabolic process"/>
    <property type="evidence" value="ECO:0007669"/>
    <property type="project" value="InterPro"/>
</dbReference>
<sequence length="147" mass="16193">MANQKVLEIAQQMGKIFNDLDEKVAHELVAPDFVDYEAPPGTPGGPDGYLGTARWMNSVFSEASWDHIFSFADGDKAVIRVRFTGIHTGDFLGFEGTGNKVDVEHIHIYRVGDDGLVHEHWACRQDLFLLAQIGAVELKLPPTGTQA</sequence>